<dbReference type="Pfam" id="PF05638">
    <property type="entry name" value="T6SS_HCP"/>
    <property type="match status" value="1"/>
</dbReference>
<dbReference type="PANTHER" id="PTHR34319">
    <property type="entry name" value="MAJOR EXPORTED PROTEIN"/>
    <property type="match status" value="1"/>
</dbReference>
<organism evidence="1">
    <name type="scientific">Vibrio tasmaniensis</name>
    <dbReference type="NCBI Taxonomy" id="212663"/>
    <lineage>
        <taxon>Bacteria</taxon>
        <taxon>Pseudomonadati</taxon>
        <taxon>Pseudomonadota</taxon>
        <taxon>Gammaproteobacteria</taxon>
        <taxon>Vibrionales</taxon>
        <taxon>Vibrionaceae</taxon>
        <taxon>Vibrio</taxon>
    </lineage>
</organism>
<reference evidence="1" key="1">
    <citation type="journal article" date="2015" name="MBio">
        <title>Eco-Evolutionary Dynamics of Episomes among Ecologically Cohesive Bacterial Populations.</title>
        <authorList>
            <person name="Xue H."/>
            <person name="Cordero O.X."/>
            <person name="Camas F.M."/>
            <person name="Trimble W."/>
            <person name="Meyer F."/>
            <person name="Guglielmini J."/>
            <person name="Rocha E.P."/>
            <person name="Polz M.F."/>
        </authorList>
    </citation>
    <scope>NUCLEOTIDE SEQUENCE</scope>
    <source>
        <strain evidence="1">FF_3</strain>
    </source>
</reference>
<dbReference type="NCBIfam" id="TIGR03344">
    <property type="entry name" value="VI_effect_Hcp1"/>
    <property type="match status" value="1"/>
</dbReference>
<dbReference type="SUPFAM" id="SSF141452">
    <property type="entry name" value="Hcp1-like"/>
    <property type="match status" value="1"/>
</dbReference>
<proteinExistence type="predicted"/>
<dbReference type="InterPro" id="IPR052947">
    <property type="entry name" value="T6SS_Hcp1_domain"/>
</dbReference>
<evidence type="ECO:0000313" key="1">
    <source>
        <dbReference type="EMBL" id="AKN38776.1"/>
    </source>
</evidence>
<sequence length="164" mass="18124">MATIAYLKIESVNRGCLSSGCNTPASMGNGFQENHEDEITVLSYSHNVAWDNRSIHSPVQIIKKIDKSSPVLAQACSDGDELMCTLTFYRHAPNGGAQEAFYEVTLIGALIRNIRSDMPHVVSSGELEMQENISISYRDIQWKHLAATTSAFSSWLKVKDMARG</sequence>
<name>A0A0H3ZZ78_9VIBR</name>
<dbReference type="Gene3D" id="2.30.110.20">
    <property type="entry name" value="Hcp1-like"/>
    <property type="match status" value="1"/>
</dbReference>
<protein>
    <submittedName>
        <fullName evidence="1">Secreted protein Hcp</fullName>
    </submittedName>
</protein>
<accession>A0A0H3ZZ78</accession>
<dbReference type="InterPro" id="IPR036624">
    <property type="entry name" value="Hcp1-lik_sf"/>
</dbReference>
<dbReference type="AlphaFoldDB" id="A0A0H3ZZ78"/>
<dbReference type="PANTHER" id="PTHR34319:SF7">
    <property type="entry name" value="HNH ENDONUCLEASE DOMAIN-CONTAINING PROTEIN"/>
    <property type="match status" value="1"/>
</dbReference>
<dbReference type="InterPro" id="IPR008514">
    <property type="entry name" value="T6SS_Hcp"/>
</dbReference>
<dbReference type="EMBL" id="KP795614">
    <property type="protein sequence ID" value="AKN38776.1"/>
    <property type="molecule type" value="Genomic_DNA"/>
</dbReference>